<dbReference type="Proteomes" id="UP000515152">
    <property type="component" value="Chromosome 5"/>
</dbReference>
<dbReference type="SUPFAM" id="SSF52540">
    <property type="entry name" value="P-loop containing nucleoside triphosphate hydrolases"/>
    <property type="match status" value="1"/>
</dbReference>
<comment type="subcellular location">
    <subcellularLocation>
        <location evidence="1">Nucleus</location>
        <location evidence="1">Nucleolus</location>
    </subcellularLocation>
</comment>
<gene>
    <name evidence="10" type="primary">gnl3</name>
</gene>
<dbReference type="PANTHER" id="PTHR11089">
    <property type="entry name" value="GTP-BINDING PROTEIN-RELATED"/>
    <property type="match status" value="1"/>
</dbReference>
<dbReference type="AlphaFoldDB" id="A0A6P8FJT7"/>
<reference evidence="10" key="1">
    <citation type="submission" date="2025-08" db="UniProtKB">
        <authorList>
            <consortium name="RefSeq"/>
        </authorList>
    </citation>
    <scope>IDENTIFICATION</scope>
</reference>
<dbReference type="InterPro" id="IPR030378">
    <property type="entry name" value="G_CP_dom"/>
</dbReference>
<feature type="region of interest" description="Disordered" evidence="7">
    <location>
        <begin position="88"/>
        <end position="131"/>
    </location>
</feature>
<proteinExistence type="predicted"/>
<dbReference type="Pfam" id="PF08701">
    <property type="entry name" value="GN3L_Grn1"/>
    <property type="match status" value="1"/>
</dbReference>
<dbReference type="InterPro" id="IPR027417">
    <property type="entry name" value="P-loop_NTPase"/>
</dbReference>
<dbReference type="Gene3D" id="1.10.1580.10">
    <property type="match status" value="1"/>
</dbReference>
<feature type="compositionally biased region" description="Basic and acidic residues" evidence="7">
    <location>
        <begin position="91"/>
        <end position="106"/>
    </location>
</feature>
<feature type="compositionally biased region" description="Basic residues" evidence="7">
    <location>
        <begin position="25"/>
        <end position="46"/>
    </location>
</feature>
<dbReference type="CTD" id="26354"/>
<dbReference type="PRINTS" id="PR00326">
    <property type="entry name" value="GTP1OBG"/>
</dbReference>
<dbReference type="GO" id="GO:0005730">
    <property type="term" value="C:nucleolus"/>
    <property type="evidence" value="ECO:0007669"/>
    <property type="project" value="UniProtKB-SubCell"/>
</dbReference>
<dbReference type="KEGG" id="char:105909822"/>
<dbReference type="Gene3D" id="3.40.50.300">
    <property type="entry name" value="P-loop containing nucleotide triphosphate hydrolases"/>
    <property type="match status" value="1"/>
</dbReference>
<dbReference type="InterPro" id="IPR023179">
    <property type="entry name" value="GTP-bd_ortho_bundle_sf"/>
</dbReference>
<evidence type="ECO:0000259" key="8">
    <source>
        <dbReference type="PROSITE" id="PS51721"/>
    </source>
</evidence>
<evidence type="ECO:0000313" key="9">
    <source>
        <dbReference type="Proteomes" id="UP000515152"/>
    </source>
</evidence>
<dbReference type="PROSITE" id="PS51721">
    <property type="entry name" value="G_CP"/>
    <property type="match status" value="1"/>
</dbReference>
<evidence type="ECO:0000256" key="3">
    <source>
        <dbReference type="ARBA" id="ARBA00022741"/>
    </source>
</evidence>
<accession>A0A6P8FJT7</accession>
<dbReference type="FunFam" id="1.10.1580.10:FF:000002">
    <property type="entry name" value="Guanine nucleotide-binding protein-like 3 (nucleolar)-like"/>
    <property type="match status" value="1"/>
</dbReference>
<keyword evidence="5" id="KW-0342">GTP-binding</keyword>
<dbReference type="CDD" id="cd04178">
    <property type="entry name" value="Nucleostemin_like"/>
    <property type="match status" value="1"/>
</dbReference>
<dbReference type="InterPro" id="IPR014813">
    <property type="entry name" value="Gnl3_N_dom"/>
</dbReference>
<evidence type="ECO:0000256" key="1">
    <source>
        <dbReference type="ARBA" id="ARBA00004604"/>
    </source>
</evidence>
<dbReference type="GeneID" id="105909822"/>
<evidence type="ECO:0000256" key="4">
    <source>
        <dbReference type="ARBA" id="ARBA00023054"/>
    </source>
</evidence>
<evidence type="ECO:0000256" key="2">
    <source>
        <dbReference type="ARBA" id="ARBA00016532"/>
    </source>
</evidence>
<evidence type="ECO:0000313" key="10">
    <source>
        <dbReference type="RefSeq" id="XP_031423452.1"/>
    </source>
</evidence>
<keyword evidence="9" id="KW-1185">Reference proteome</keyword>
<dbReference type="InterPro" id="IPR050755">
    <property type="entry name" value="TRAFAC_YlqF/YawG_RiboMat"/>
</dbReference>
<dbReference type="RefSeq" id="XP_031423452.1">
    <property type="nucleotide sequence ID" value="XM_031567592.2"/>
</dbReference>
<dbReference type="PANTHER" id="PTHR11089:SF11">
    <property type="entry name" value="GUANINE NUCLEOTIDE-BINDING PROTEIN-LIKE 3"/>
    <property type="match status" value="1"/>
</dbReference>
<feature type="region of interest" description="Disordered" evidence="7">
    <location>
        <begin position="25"/>
        <end position="54"/>
    </location>
</feature>
<keyword evidence="3" id="KW-0547">Nucleotide-binding</keyword>
<keyword evidence="4" id="KW-0175">Coiled coil</keyword>
<feature type="domain" description="CP-type G" evidence="8">
    <location>
        <begin position="135"/>
        <end position="319"/>
    </location>
</feature>
<evidence type="ECO:0000256" key="6">
    <source>
        <dbReference type="ARBA" id="ARBA00023242"/>
    </source>
</evidence>
<protein>
    <recommendedName>
        <fullName evidence="2">Guanine nucleotide-binding protein-like 3</fullName>
    </recommendedName>
</protein>
<feature type="compositionally biased region" description="Basic residues" evidence="7">
    <location>
        <begin position="107"/>
        <end position="121"/>
    </location>
</feature>
<evidence type="ECO:0000256" key="5">
    <source>
        <dbReference type="ARBA" id="ARBA00023134"/>
    </source>
</evidence>
<name>A0A6P8FJT7_CLUHA</name>
<organism evidence="9 10">
    <name type="scientific">Clupea harengus</name>
    <name type="common">Atlantic herring</name>
    <dbReference type="NCBI Taxonomy" id="7950"/>
    <lineage>
        <taxon>Eukaryota</taxon>
        <taxon>Metazoa</taxon>
        <taxon>Chordata</taxon>
        <taxon>Craniata</taxon>
        <taxon>Vertebrata</taxon>
        <taxon>Euteleostomi</taxon>
        <taxon>Actinopterygii</taxon>
        <taxon>Neopterygii</taxon>
        <taxon>Teleostei</taxon>
        <taxon>Clupei</taxon>
        <taxon>Clupeiformes</taxon>
        <taxon>Clupeoidei</taxon>
        <taxon>Clupeidae</taxon>
        <taxon>Clupea</taxon>
    </lineage>
</organism>
<dbReference type="Pfam" id="PF01926">
    <property type="entry name" value="MMR_HSR1"/>
    <property type="match status" value="1"/>
</dbReference>
<keyword evidence="6" id="KW-0539">Nucleus</keyword>
<evidence type="ECO:0000256" key="7">
    <source>
        <dbReference type="SAM" id="MobiDB-lite"/>
    </source>
</evidence>
<sequence length="563" mass="63396">MKRPKLKKASKRVTCAKRFKIEKKVRQHHKKLRKEAKKNGISKRVKKDIGVPNSAPFKEEILREAEKRKLALDELKEQTRIAKITVKAQKRKQEKEAAKAETEPKAKKQKKDKKTKQKKKQSATGSDRSSKRFRCQELNKVIQASDVVVEVLDARDPLGCRCPELEEAVLKHEGKKLMFLLNKIDLVPKDNLKKWLDYLQLECPTFVFKASTQVQDRTVEEKKRRKGSGRVDHSRAFAALGDTCLMELLENIAKTRDTEIMLKVGVVGFPSTGKSSLINSMKGVRACHAGVQRGLTKSMQEVHISKAVKMIDSPGIIATPSNPPVSMVLRSLKVEEKEESPVEAVRILLNQCNQQQIMLQYNVPDYRNSNEFLTYFAKKRGLMIKGGVLNTELAASTFLNDWTGAKLSYYSKPPTNHSLPPYLSDAMVTEMQRDVDMVKLKSGNEETINSVKCPNPASSMEFLSTGPTAGTFNEDEIPEEKAVEAVMETVVEEDEEEMVGGSEAAEMDDLHEDEAEETTQKIETGETASAAHKAEVKRVTFNVDLSSGRQNDNDTYDFNTDFM</sequence>
<dbReference type="GO" id="GO:0005525">
    <property type="term" value="F:GTP binding"/>
    <property type="evidence" value="ECO:0007669"/>
    <property type="project" value="UniProtKB-KW"/>
</dbReference>
<dbReference type="OrthoDB" id="444945at2759"/>
<dbReference type="InterPro" id="IPR006073">
    <property type="entry name" value="GTP-bd"/>
</dbReference>